<reference evidence="1" key="2">
    <citation type="submission" date="2020-09" db="EMBL/GenBank/DDBJ databases">
        <authorList>
            <person name="Sun Q."/>
            <person name="Zhou Y."/>
        </authorList>
    </citation>
    <scope>NUCLEOTIDE SEQUENCE</scope>
    <source>
        <strain evidence="1">CGMCC 1.15447</strain>
    </source>
</reference>
<proteinExistence type="predicted"/>
<reference evidence="1" key="1">
    <citation type="journal article" date="2014" name="Int. J. Syst. Evol. Microbiol.">
        <title>Complete genome sequence of Corynebacterium casei LMG S-19264T (=DSM 44701T), isolated from a smear-ripened cheese.</title>
        <authorList>
            <consortium name="US DOE Joint Genome Institute (JGI-PGF)"/>
            <person name="Walter F."/>
            <person name="Albersmeier A."/>
            <person name="Kalinowski J."/>
            <person name="Ruckert C."/>
        </authorList>
    </citation>
    <scope>NUCLEOTIDE SEQUENCE</scope>
    <source>
        <strain evidence="1">CGMCC 1.15447</strain>
    </source>
</reference>
<sequence>MTRLELLQLLIGQARTNGFEFRKWYTGKLGLAWPGAVQAAALLAGERRYYSLVFSHEFAQAFWKPGEDMVFQVPTQSFQRRMRDGSIGTVVRKGYTRRRTREDVWLYHLKEMASAEEPLRYLRRFLRVAEDLIDEPAATPIDVDSIEVIDDL</sequence>
<accession>A0A916VZV9</accession>
<evidence type="ECO:0000313" key="2">
    <source>
        <dbReference type="Proteomes" id="UP000648801"/>
    </source>
</evidence>
<comment type="caution">
    <text evidence="1">The sequence shown here is derived from an EMBL/GenBank/DDBJ whole genome shotgun (WGS) entry which is preliminary data.</text>
</comment>
<gene>
    <name evidence="1" type="ORF">GCM10011507_04160</name>
</gene>
<evidence type="ECO:0000313" key="1">
    <source>
        <dbReference type="EMBL" id="GGA56038.1"/>
    </source>
</evidence>
<dbReference type="EMBL" id="BMJB01000001">
    <property type="protein sequence ID" value="GGA56038.1"/>
    <property type="molecule type" value="Genomic_DNA"/>
</dbReference>
<organism evidence="1 2">
    <name type="scientific">Edaphobacter acidisoli</name>
    <dbReference type="NCBI Taxonomy" id="2040573"/>
    <lineage>
        <taxon>Bacteria</taxon>
        <taxon>Pseudomonadati</taxon>
        <taxon>Acidobacteriota</taxon>
        <taxon>Terriglobia</taxon>
        <taxon>Terriglobales</taxon>
        <taxon>Acidobacteriaceae</taxon>
        <taxon>Edaphobacter</taxon>
    </lineage>
</organism>
<keyword evidence="2" id="KW-1185">Reference proteome</keyword>
<name>A0A916VZV9_9BACT</name>
<dbReference type="Proteomes" id="UP000648801">
    <property type="component" value="Unassembled WGS sequence"/>
</dbReference>
<protein>
    <submittedName>
        <fullName evidence="1">Uncharacterized protein</fullName>
    </submittedName>
</protein>
<dbReference type="RefSeq" id="WP_188757681.1">
    <property type="nucleotide sequence ID" value="NZ_BMJB01000001.1"/>
</dbReference>
<dbReference type="AlphaFoldDB" id="A0A916VZV9"/>